<organism evidence="3 4">
    <name type="scientific">Pontibacter aquaedesilientis</name>
    <dbReference type="NCBI Taxonomy" id="2766980"/>
    <lineage>
        <taxon>Bacteria</taxon>
        <taxon>Pseudomonadati</taxon>
        <taxon>Bacteroidota</taxon>
        <taxon>Cytophagia</taxon>
        <taxon>Cytophagales</taxon>
        <taxon>Hymenobacteraceae</taxon>
        <taxon>Pontibacter</taxon>
    </lineage>
</organism>
<feature type="domain" description="Metallo-beta-lactamase" evidence="2">
    <location>
        <begin position="126"/>
        <end position="320"/>
    </location>
</feature>
<dbReference type="InterPro" id="IPR001279">
    <property type="entry name" value="Metallo-B-lactamas"/>
</dbReference>
<name>A0ABR7XC34_9BACT</name>
<dbReference type="Gene3D" id="3.60.15.10">
    <property type="entry name" value="Ribonuclease Z/Hydroxyacylglutathione hydrolase-like"/>
    <property type="match status" value="1"/>
</dbReference>
<dbReference type="SUPFAM" id="SSF56281">
    <property type="entry name" value="Metallo-hydrolase/oxidoreductase"/>
    <property type="match status" value="1"/>
</dbReference>
<keyword evidence="4" id="KW-1185">Reference proteome</keyword>
<dbReference type="PANTHER" id="PTHR15032">
    <property type="entry name" value="N-ACYL-PHOSPHATIDYLETHANOLAMINE-HYDROLYZING PHOSPHOLIPASE D"/>
    <property type="match status" value="1"/>
</dbReference>
<feature type="transmembrane region" description="Helical" evidence="1">
    <location>
        <begin position="12"/>
        <end position="32"/>
    </location>
</feature>
<keyword evidence="1" id="KW-0472">Membrane</keyword>
<proteinExistence type="predicted"/>
<dbReference type="EMBL" id="JACXAJ010000001">
    <property type="protein sequence ID" value="MBD1395872.1"/>
    <property type="molecule type" value="Genomic_DNA"/>
</dbReference>
<dbReference type="PIRSF" id="PIRSF038896">
    <property type="entry name" value="NAPE-PLD"/>
    <property type="match status" value="1"/>
</dbReference>
<comment type="caution">
    <text evidence="3">The sequence shown here is derived from an EMBL/GenBank/DDBJ whole genome shotgun (WGS) entry which is preliminary data.</text>
</comment>
<evidence type="ECO:0000256" key="1">
    <source>
        <dbReference type="SAM" id="Phobius"/>
    </source>
</evidence>
<dbReference type="Pfam" id="PF12706">
    <property type="entry name" value="Lactamase_B_2"/>
    <property type="match status" value="1"/>
</dbReference>
<evidence type="ECO:0000313" key="3">
    <source>
        <dbReference type="EMBL" id="MBD1395872.1"/>
    </source>
</evidence>
<sequence length="375" mass="42200">MTRTQKGFMRADIALLSLIILITTTGCIYMQLPQFGKKPTGQRLERIKQSPNFRDGRFQNLSPTTTVSEGYSYAGVMYDYLFGKKQDVKPDHTIPVVKTDLQNLPAEDVLVWFGHSSYLLQVDSKKILVDPVLSGYASPVSWTTKAFDGTDVYKLEDLPAVDILLITHDHYDHLDYETMKGLKDKVGMVICGLGVGAHLEHWGFPANRIIEKDWWETVAISGNMNIHLTPARHFSGRGLKRDQTLWTSFVVETASRKIFLGGDSGYDSHFETIGKKFGGFDLAILENGQYNVAWHQIHTLPEELVQAAQDLNAKRILPVHSGKFDLGGHPWYEPLEMAFKYAAEANLPLATPMIGELVLLNDSSQVFTPWWQGIK</sequence>
<dbReference type="PANTHER" id="PTHR15032:SF4">
    <property type="entry name" value="N-ACYL-PHOSPHATIDYLETHANOLAMINE-HYDROLYZING PHOSPHOLIPASE D"/>
    <property type="match status" value="1"/>
</dbReference>
<evidence type="ECO:0000313" key="4">
    <source>
        <dbReference type="Proteomes" id="UP000625551"/>
    </source>
</evidence>
<accession>A0ABR7XC34</accession>
<protein>
    <submittedName>
        <fullName evidence="3">MBL fold metallo-hydrolase</fullName>
    </submittedName>
</protein>
<evidence type="ECO:0000259" key="2">
    <source>
        <dbReference type="Pfam" id="PF12706"/>
    </source>
</evidence>
<keyword evidence="1" id="KW-0812">Transmembrane</keyword>
<dbReference type="InterPro" id="IPR024884">
    <property type="entry name" value="NAPE-PLD"/>
</dbReference>
<dbReference type="PROSITE" id="PS51257">
    <property type="entry name" value="PROKAR_LIPOPROTEIN"/>
    <property type="match status" value="1"/>
</dbReference>
<dbReference type="Proteomes" id="UP000625551">
    <property type="component" value="Unassembled WGS sequence"/>
</dbReference>
<dbReference type="InterPro" id="IPR036866">
    <property type="entry name" value="RibonucZ/Hydroxyglut_hydro"/>
</dbReference>
<reference evidence="3 4" key="1">
    <citation type="submission" date="2020-09" db="EMBL/GenBank/DDBJ databases">
        <title>Genome sequencing and assembly of Pontibacter sp.</title>
        <authorList>
            <person name="Chhetri G."/>
        </authorList>
    </citation>
    <scope>NUCLEOTIDE SEQUENCE [LARGE SCALE GENOMIC DNA]</scope>
    <source>
        <strain evidence="3 4">JH31</strain>
    </source>
</reference>
<gene>
    <name evidence="3" type="ORF">H9Q13_01740</name>
</gene>
<keyword evidence="1" id="KW-1133">Transmembrane helix</keyword>